<evidence type="ECO:0000313" key="4">
    <source>
        <dbReference type="Proteomes" id="UP001321542"/>
    </source>
</evidence>
<evidence type="ECO:0000256" key="2">
    <source>
        <dbReference type="SAM" id="SignalP"/>
    </source>
</evidence>
<feature type="region of interest" description="Disordered" evidence="1">
    <location>
        <begin position="1"/>
        <end position="20"/>
    </location>
</feature>
<feature type="signal peptide" evidence="2">
    <location>
        <begin position="1"/>
        <end position="29"/>
    </location>
</feature>
<keyword evidence="2" id="KW-0732">Signal</keyword>
<dbReference type="RefSeq" id="WP_286253923.1">
    <property type="nucleotide sequence ID" value="NZ_AP018448.1"/>
</dbReference>
<reference evidence="3 4" key="1">
    <citation type="journal article" date="2010" name="ChemBioChem">
        <title>Cloning and characterization of the biosynthetic gene cluster of 16-membered macrolide antibiotic FD-891: involvement of a dual functional cytochrome P450 monooxygenase catalyzing epoxidation and hydroxylation.</title>
        <authorList>
            <person name="Kudo F."/>
            <person name="Motegi A."/>
            <person name="Mizoue K."/>
            <person name="Eguchi T."/>
        </authorList>
    </citation>
    <scope>NUCLEOTIDE SEQUENCE [LARGE SCALE GENOMIC DNA]</scope>
    <source>
        <strain evidence="3 4">A-8890</strain>
    </source>
</reference>
<proteinExistence type="predicted"/>
<evidence type="ECO:0000313" key="3">
    <source>
        <dbReference type="EMBL" id="BBC34080.1"/>
    </source>
</evidence>
<dbReference type="Proteomes" id="UP001321542">
    <property type="component" value="Chromosome"/>
</dbReference>
<protein>
    <recommendedName>
        <fullName evidence="5">Secreted protein</fullName>
    </recommendedName>
</protein>
<sequence length="142" mass="15351">MATDRPRRPRPRRPRRRTAAIATSAAALALSVGLLTGCEFGDTLDCVSNADKISDSLRDIHRAGWDAVEDPTKTDESIDTIEKNLDKIDDETGGDDNDVDKAVDDLSEAVKDYNQSILDGDTSPDSSRIDAAADKLKDVCTS</sequence>
<evidence type="ECO:0000256" key="1">
    <source>
        <dbReference type="SAM" id="MobiDB-lite"/>
    </source>
</evidence>
<accession>A0ABN5VLD1</accession>
<reference evidence="3 4" key="2">
    <citation type="journal article" date="2023" name="ChemBioChem">
        <title>Acyltransferase Domain Exchange between Two Independent Type I Polyketide Synthases in the Same Producer Strain of Macrolide Antibiotics.</title>
        <authorList>
            <person name="Kudo F."/>
            <person name="Kishikawa K."/>
            <person name="Tsuboi K."/>
            <person name="Kido T."/>
            <person name="Usui T."/>
            <person name="Hashimoto J."/>
            <person name="Shin-Ya K."/>
            <person name="Miyanaga A."/>
            <person name="Eguchi T."/>
        </authorList>
    </citation>
    <scope>NUCLEOTIDE SEQUENCE [LARGE SCALE GENOMIC DNA]</scope>
    <source>
        <strain evidence="3 4">A-8890</strain>
    </source>
</reference>
<keyword evidence="4" id="KW-1185">Reference proteome</keyword>
<organism evidence="3 4">
    <name type="scientific">Streptomyces graminofaciens</name>
    <dbReference type="NCBI Taxonomy" id="68212"/>
    <lineage>
        <taxon>Bacteria</taxon>
        <taxon>Bacillati</taxon>
        <taxon>Actinomycetota</taxon>
        <taxon>Actinomycetes</taxon>
        <taxon>Kitasatosporales</taxon>
        <taxon>Streptomycetaceae</taxon>
        <taxon>Streptomyces</taxon>
    </lineage>
</organism>
<feature type="compositionally biased region" description="Basic residues" evidence="1">
    <location>
        <begin position="7"/>
        <end position="18"/>
    </location>
</feature>
<gene>
    <name evidence="3" type="ORF">SGFS_053740</name>
</gene>
<name>A0ABN5VLD1_9ACTN</name>
<feature type="chain" id="PRO_5046963065" description="Secreted protein" evidence="2">
    <location>
        <begin position="30"/>
        <end position="142"/>
    </location>
</feature>
<evidence type="ECO:0008006" key="5">
    <source>
        <dbReference type="Google" id="ProtNLM"/>
    </source>
</evidence>
<dbReference type="EMBL" id="AP018448">
    <property type="protein sequence ID" value="BBC34080.1"/>
    <property type="molecule type" value="Genomic_DNA"/>
</dbReference>